<reference evidence="1 2" key="1">
    <citation type="submission" date="2021-06" db="EMBL/GenBank/DDBJ databases">
        <title>Caerostris darwini draft genome.</title>
        <authorList>
            <person name="Kono N."/>
            <person name="Arakawa K."/>
        </authorList>
    </citation>
    <scope>NUCLEOTIDE SEQUENCE [LARGE SCALE GENOMIC DNA]</scope>
</reference>
<keyword evidence="2" id="KW-1185">Reference proteome</keyword>
<comment type="caution">
    <text evidence="1">The sequence shown here is derived from an EMBL/GenBank/DDBJ whole genome shotgun (WGS) entry which is preliminary data.</text>
</comment>
<evidence type="ECO:0000313" key="1">
    <source>
        <dbReference type="EMBL" id="GIX84411.1"/>
    </source>
</evidence>
<accession>A0AAV4NKD0</accession>
<protein>
    <recommendedName>
        <fullName evidence="3">RNase H type-1 domain-containing protein</fullName>
    </recommendedName>
</protein>
<dbReference type="InterPro" id="IPR036397">
    <property type="entry name" value="RNaseH_sf"/>
</dbReference>
<dbReference type="AlphaFoldDB" id="A0AAV4NKD0"/>
<sequence length="158" mass="19591">MLGLSKNWILRIMGKSDNPDQTSCKEALCKETNSHYIENGWKIVLQWIKSHVDISGNEEVDTLSKIKIKKSDQYQDQETRDQYQEQEIRYQYQDQEIRYQYRDRDQEIRDQYQVQEIRDQYQVQEIRDQYQVQEIRDQYQNQEMRYQCRDQENRDKDM</sequence>
<evidence type="ECO:0000313" key="2">
    <source>
        <dbReference type="Proteomes" id="UP001054837"/>
    </source>
</evidence>
<dbReference type="GO" id="GO:0003676">
    <property type="term" value="F:nucleic acid binding"/>
    <property type="evidence" value="ECO:0007669"/>
    <property type="project" value="InterPro"/>
</dbReference>
<dbReference type="Proteomes" id="UP001054837">
    <property type="component" value="Unassembled WGS sequence"/>
</dbReference>
<gene>
    <name evidence="1" type="ORF">CDAR_500881</name>
</gene>
<dbReference type="Gene3D" id="3.30.420.10">
    <property type="entry name" value="Ribonuclease H-like superfamily/Ribonuclease H"/>
    <property type="match status" value="1"/>
</dbReference>
<dbReference type="EMBL" id="BPLQ01001716">
    <property type="protein sequence ID" value="GIX84411.1"/>
    <property type="molecule type" value="Genomic_DNA"/>
</dbReference>
<organism evidence="1 2">
    <name type="scientific">Caerostris darwini</name>
    <dbReference type="NCBI Taxonomy" id="1538125"/>
    <lineage>
        <taxon>Eukaryota</taxon>
        <taxon>Metazoa</taxon>
        <taxon>Ecdysozoa</taxon>
        <taxon>Arthropoda</taxon>
        <taxon>Chelicerata</taxon>
        <taxon>Arachnida</taxon>
        <taxon>Araneae</taxon>
        <taxon>Araneomorphae</taxon>
        <taxon>Entelegynae</taxon>
        <taxon>Araneoidea</taxon>
        <taxon>Araneidae</taxon>
        <taxon>Caerostris</taxon>
    </lineage>
</organism>
<name>A0AAV4NKD0_9ARAC</name>
<evidence type="ECO:0008006" key="3">
    <source>
        <dbReference type="Google" id="ProtNLM"/>
    </source>
</evidence>
<proteinExistence type="predicted"/>